<organism evidence="1">
    <name type="scientific">Clostridium botulinum</name>
    <dbReference type="NCBI Taxonomy" id="1491"/>
    <lineage>
        <taxon>Bacteria</taxon>
        <taxon>Bacillati</taxon>
        <taxon>Bacillota</taxon>
        <taxon>Clostridia</taxon>
        <taxon>Eubacteriales</taxon>
        <taxon>Clostridiaceae</taxon>
        <taxon>Clostridium</taxon>
    </lineage>
</organism>
<evidence type="ECO:0000313" key="1">
    <source>
        <dbReference type="EMBL" id="NFD87602.1"/>
    </source>
</evidence>
<evidence type="ECO:0000313" key="2">
    <source>
        <dbReference type="EMBL" id="NFU59495.1"/>
    </source>
</evidence>
<dbReference type="AlphaFoldDB" id="A0A6G4D9N3"/>
<protein>
    <submittedName>
        <fullName evidence="1">Uncharacterized protein</fullName>
    </submittedName>
</protein>
<sequence>MAYFSDMSQLEKEIKKQSINALKDDVSRVIKDELKKQVLDKVYSHQPSNRYQRAYELLKSIEVGDVKEENGMYIAQVYFNPDLTHESWWGSNKLGIKEGEQVGMNYIAQWLNEGKNIFAPHTKDFIENTEIELKNTKSAINAFIGYMRSKGIKII</sequence>
<reference evidence="1" key="1">
    <citation type="submission" date="2019-04" db="EMBL/GenBank/DDBJ databases">
        <title>Genome sequencing of Clostridium botulinum Groups I-IV and Clostridium butyricum.</title>
        <authorList>
            <person name="Brunt J."/>
            <person name="Van Vliet A.H.M."/>
            <person name="Stringer S.C."/>
            <person name="Carter A.T."/>
            <person name="Peck M.W."/>
        </authorList>
    </citation>
    <scope>NUCLEOTIDE SEQUENCE</scope>
    <source>
        <strain evidence="2">7221C</strain>
        <strain evidence="1">Colworth BL165</strain>
    </source>
</reference>
<dbReference type="Proteomes" id="UP000785180">
    <property type="component" value="Unassembled WGS sequence"/>
</dbReference>
<proteinExistence type="predicted"/>
<dbReference type="EMBL" id="SWNS01000004">
    <property type="protein sequence ID" value="NFD87602.1"/>
    <property type="molecule type" value="Genomic_DNA"/>
</dbReference>
<dbReference type="EMBL" id="SXDK01000004">
    <property type="protein sequence ID" value="NFU59495.1"/>
    <property type="molecule type" value="Genomic_DNA"/>
</dbReference>
<accession>A0A6G4D9N3</accession>
<name>A0A6G4D9N3_CLOBO</name>
<comment type="caution">
    <text evidence="1">The sequence shown here is derived from an EMBL/GenBank/DDBJ whole genome shotgun (WGS) entry which is preliminary data.</text>
</comment>
<gene>
    <name evidence="1" type="ORF">FCV13_06130</name>
    <name evidence="2" type="ORF">FDF67_04610</name>
</gene>